<dbReference type="SMART" id="SM00849">
    <property type="entry name" value="Lactamase_B"/>
    <property type="match status" value="1"/>
</dbReference>
<name>A0ABW1AFB1_9ACTN</name>
<feature type="region of interest" description="Disordered" evidence="1">
    <location>
        <begin position="259"/>
        <end position="278"/>
    </location>
</feature>
<dbReference type="SUPFAM" id="SSF56281">
    <property type="entry name" value="Metallo-hydrolase/oxidoreductase"/>
    <property type="match status" value="1"/>
</dbReference>
<evidence type="ECO:0000256" key="1">
    <source>
        <dbReference type="SAM" id="MobiDB-lite"/>
    </source>
</evidence>
<gene>
    <name evidence="3" type="ORF">ACFPZN_47060</name>
</gene>
<comment type="caution">
    <text evidence="3">The sequence shown here is derived from an EMBL/GenBank/DDBJ whole genome shotgun (WGS) entry which is preliminary data.</text>
</comment>
<dbReference type="PANTHER" id="PTHR43717">
    <property type="entry name" value="ANAEROBIC NITRIC OXIDE REDUCTASE FLAVORUBREDOXIN"/>
    <property type="match status" value="1"/>
</dbReference>
<accession>A0ABW1AFB1</accession>
<feature type="domain" description="Metallo-beta-lactamase" evidence="2">
    <location>
        <begin position="41"/>
        <end position="238"/>
    </location>
</feature>
<evidence type="ECO:0000313" key="3">
    <source>
        <dbReference type="EMBL" id="MFC5753224.1"/>
    </source>
</evidence>
<reference evidence="4" key="1">
    <citation type="journal article" date="2019" name="Int. J. Syst. Evol. Microbiol.">
        <title>The Global Catalogue of Microorganisms (GCM) 10K type strain sequencing project: providing services to taxonomists for standard genome sequencing and annotation.</title>
        <authorList>
            <consortium name="The Broad Institute Genomics Platform"/>
            <consortium name="The Broad Institute Genome Sequencing Center for Infectious Disease"/>
            <person name="Wu L."/>
            <person name="Ma J."/>
        </authorList>
    </citation>
    <scope>NUCLEOTIDE SEQUENCE [LARGE SCALE GENOMIC DNA]</scope>
    <source>
        <strain evidence="4">KCTC 42087</strain>
    </source>
</reference>
<keyword evidence="4" id="KW-1185">Reference proteome</keyword>
<dbReference type="RefSeq" id="WP_378290027.1">
    <property type="nucleotide sequence ID" value="NZ_JBHSON010000106.1"/>
</dbReference>
<protein>
    <submittedName>
        <fullName evidence="3">MBL fold metallo-hydrolase</fullName>
    </submittedName>
</protein>
<sequence length="278" mass="31015">MTAYPVSDRLPREFAPGLYWLGGCSDSGAWPTRKGATTHEHLATYLVAGTEKTLLVDTGHYAQWDGIRRQLDECLDGRPLDYVFPTHHEIPHAGNLGRLLDLHPGAVAVGDTREYHLYFPEIAPERLRRTRAGDALDLGGTRFEFLDPVWYDLSGTLWGYETRGRTLFTSDGLGYIHDHSPEVCGLLPGEVPADAPEHGVRRFALPFVGMRYHRMGPGVARYRELVREHPVRTVCSAHGAPLSGEHLAEVTERALRVVEENRQSISGPSTLDRTEATR</sequence>
<organism evidence="3 4">
    <name type="scientific">Actinomadura rugatobispora</name>
    <dbReference type="NCBI Taxonomy" id="1994"/>
    <lineage>
        <taxon>Bacteria</taxon>
        <taxon>Bacillati</taxon>
        <taxon>Actinomycetota</taxon>
        <taxon>Actinomycetes</taxon>
        <taxon>Streptosporangiales</taxon>
        <taxon>Thermomonosporaceae</taxon>
        <taxon>Actinomadura</taxon>
    </lineage>
</organism>
<dbReference type="InterPro" id="IPR036866">
    <property type="entry name" value="RibonucZ/Hydroxyglut_hydro"/>
</dbReference>
<proteinExistence type="predicted"/>
<dbReference type="PANTHER" id="PTHR43717:SF1">
    <property type="entry name" value="ANAEROBIC NITRIC OXIDE REDUCTASE FLAVORUBREDOXIN"/>
    <property type="match status" value="1"/>
</dbReference>
<dbReference type="Pfam" id="PF00753">
    <property type="entry name" value="Lactamase_B"/>
    <property type="match status" value="1"/>
</dbReference>
<dbReference type="Gene3D" id="3.60.15.10">
    <property type="entry name" value="Ribonuclease Z/Hydroxyacylglutathione hydrolase-like"/>
    <property type="match status" value="1"/>
</dbReference>
<dbReference type="InterPro" id="IPR001279">
    <property type="entry name" value="Metallo-B-lactamas"/>
</dbReference>
<dbReference type="Proteomes" id="UP001596074">
    <property type="component" value="Unassembled WGS sequence"/>
</dbReference>
<dbReference type="EMBL" id="JBHSON010000106">
    <property type="protein sequence ID" value="MFC5753224.1"/>
    <property type="molecule type" value="Genomic_DNA"/>
</dbReference>
<evidence type="ECO:0000313" key="4">
    <source>
        <dbReference type="Proteomes" id="UP001596074"/>
    </source>
</evidence>
<evidence type="ECO:0000259" key="2">
    <source>
        <dbReference type="SMART" id="SM00849"/>
    </source>
</evidence>